<sequence length="406" mass="42642">MKLKWGLLPGVICAIALGIGCGLFFPDWLVRAALTFNGFFGNFLGFIIPLLIVGLVAPGIAELGRSAGRLLLITTVLAYGFTLASGFFSYGVSEAVFPYLLETSSQTAQFAAAAELKPYFTVAMPPVMDVMSALVLAFTLGLGMAVIQGSRLKGIMWDFRDIIDRVIARVIIPLLPYYIFGIFLNMTVSGQVVAVLGVFAKIIVLIFVITAVMLFLQFAAAGVVAGKNPFSMLKTMSVAYMTALGTQSSAATIPVTLKQTVKLGVREEVAGFVVPLCATIHLSGSTMKIVACALAILFMSGTPMPFARFAGFICMLGITMVAAPGVPGGAIMAALGILQSMLGFSEAELGLMIALYIAMDSFGTACNVTGDGAISVIVDKIYSRRAPQAAPKMPSAPGNPQGIRIG</sequence>
<feature type="transmembrane region" description="Helical" evidence="6">
    <location>
        <begin position="309"/>
        <end position="337"/>
    </location>
</feature>
<feature type="transmembrane region" description="Helical" evidence="6">
    <location>
        <begin position="127"/>
        <end position="146"/>
    </location>
</feature>
<dbReference type="SUPFAM" id="SSF118215">
    <property type="entry name" value="Proton glutamate symport protein"/>
    <property type="match status" value="1"/>
</dbReference>
<feature type="transmembrane region" description="Helical" evidence="6">
    <location>
        <begin position="38"/>
        <end position="58"/>
    </location>
</feature>
<dbReference type="InterPro" id="IPR001991">
    <property type="entry name" value="Na-dicarboxylate_symporter"/>
</dbReference>
<dbReference type="OrthoDB" id="9768885at2"/>
<evidence type="ECO:0000313" key="7">
    <source>
        <dbReference type="EMBL" id="OUO57705.1"/>
    </source>
</evidence>
<evidence type="ECO:0000256" key="2">
    <source>
        <dbReference type="ARBA" id="ARBA00022448"/>
    </source>
</evidence>
<proteinExistence type="predicted"/>
<dbReference type="PRINTS" id="PR00173">
    <property type="entry name" value="EDTRNSPORT"/>
</dbReference>
<gene>
    <name evidence="7" type="ORF">B5F75_00595</name>
</gene>
<keyword evidence="5 6" id="KW-0472">Membrane</keyword>
<keyword evidence="2" id="KW-0813">Transport</keyword>
<evidence type="ECO:0000256" key="3">
    <source>
        <dbReference type="ARBA" id="ARBA00022692"/>
    </source>
</evidence>
<dbReference type="GO" id="GO:0032329">
    <property type="term" value="P:serine transport"/>
    <property type="evidence" value="ECO:0007669"/>
    <property type="project" value="TreeGrafter"/>
</dbReference>
<dbReference type="Gene3D" id="1.10.3860.10">
    <property type="entry name" value="Sodium:dicarboxylate symporter"/>
    <property type="match status" value="1"/>
</dbReference>
<dbReference type="GO" id="GO:0005886">
    <property type="term" value="C:plasma membrane"/>
    <property type="evidence" value="ECO:0007669"/>
    <property type="project" value="TreeGrafter"/>
</dbReference>
<evidence type="ECO:0000256" key="5">
    <source>
        <dbReference type="ARBA" id="ARBA00023136"/>
    </source>
</evidence>
<evidence type="ECO:0000256" key="6">
    <source>
        <dbReference type="SAM" id="Phobius"/>
    </source>
</evidence>
<dbReference type="GO" id="GO:0005295">
    <property type="term" value="F:neutral L-amino acid:sodium symporter activity"/>
    <property type="evidence" value="ECO:0007669"/>
    <property type="project" value="TreeGrafter"/>
</dbReference>
<dbReference type="EMBL" id="NFJD01000001">
    <property type="protein sequence ID" value="OUO57705.1"/>
    <property type="molecule type" value="Genomic_DNA"/>
</dbReference>
<dbReference type="Proteomes" id="UP000196368">
    <property type="component" value="Unassembled WGS sequence"/>
</dbReference>
<dbReference type="PANTHER" id="PTHR42865:SF8">
    <property type="entry name" value="SERINE_THREONINE TRANSPORTER SSTT"/>
    <property type="match status" value="1"/>
</dbReference>
<reference evidence="8" key="1">
    <citation type="submission" date="2017-04" db="EMBL/GenBank/DDBJ databases">
        <title>Function of individual gut microbiota members based on whole genome sequencing of pure cultures obtained from chicken caecum.</title>
        <authorList>
            <person name="Medvecky M."/>
            <person name="Cejkova D."/>
            <person name="Polansky O."/>
            <person name="Karasova D."/>
            <person name="Kubasova T."/>
            <person name="Cizek A."/>
            <person name="Rychlik I."/>
        </authorList>
    </citation>
    <scope>NUCLEOTIDE SEQUENCE [LARGE SCALE GENOMIC DNA]</scope>
    <source>
        <strain evidence="8">An273</strain>
    </source>
</reference>
<keyword evidence="4 6" id="KW-1133">Transmembrane helix</keyword>
<feature type="transmembrane region" description="Helical" evidence="6">
    <location>
        <begin position="7"/>
        <end position="26"/>
    </location>
</feature>
<comment type="subcellular location">
    <subcellularLocation>
        <location evidence="1">Membrane</location>
        <topology evidence="1">Multi-pass membrane protein</topology>
    </subcellularLocation>
</comment>
<feature type="transmembrane region" description="Helical" evidence="6">
    <location>
        <begin position="269"/>
        <end position="297"/>
    </location>
</feature>
<dbReference type="InterPro" id="IPR036458">
    <property type="entry name" value="Na:dicarbo_symporter_sf"/>
</dbReference>
<evidence type="ECO:0000313" key="8">
    <source>
        <dbReference type="Proteomes" id="UP000196368"/>
    </source>
</evidence>
<comment type="caution">
    <text evidence="7">The sequence shown here is derived from an EMBL/GenBank/DDBJ whole genome shotgun (WGS) entry which is preliminary data.</text>
</comment>
<keyword evidence="3 6" id="KW-0812">Transmembrane</keyword>
<feature type="transmembrane region" description="Helical" evidence="6">
    <location>
        <begin position="192"/>
        <end position="225"/>
    </location>
</feature>
<feature type="transmembrane region" description="Helical" evidence="6">
    <location>
        <begin position="166"/>
        <end position="186"/>
    </location>
</feature>
<protein>
    <submittedName>
        <fullName evidence="7">Sodium:proton antiporter</fullName>
    </submittedName>
</protein>
<dbReference type="AlphaFoldDB" id="A0A1Y4DFJ0"/>
<feature type="transmembrane region" description="Helical" evidence="6">
    <location>
        <begin position="237"/>
        <end position="257"/>
    </location>
</feature>
<accession>A0A1Y4DFJ0</accession>
<dbReference type="Pfam" id="PF00375">
    <property type="entry name" value="SDF"/>
    <property type="match status" value="1"/>
</dbReference>
<evidence type="ECO:0000256" key="1">
    <source>
        <dbReference type="ARBA" id="ARBA00004141"/>
    </source>
</evidence>
<organism evidence="7 8">
    <name type="scientific">Candidatus Avelusimicrobium gallicola</name>
    <dbReference type="NCBI Taxonomy" id="2562704"/>
    <lineage>
        <taxon>Bacteria</taxon>
        <taxon>Pseudomonadati</taxon>
        <taxon>Elusimicrobiota</taxon>
        <taxon>Elusimicrobia</taxon>
        <taxon>Elusimicrobiales</taxon>
        <taxon>Elusimicrobiaceae</taxon>
        <taxon>Candidatus Avelusimicrobium</taxon>
    </lineage>
</organism>
<feature type="transmembrane region" description="Helical" evidence="6">
    <location>
        <begin position="70"/>
        <end position="92"/>
    </location>
</feature>
<name>A0A1Y4DFJ0_9BACT</name>
<keyword evidence="8" id="KW-1185">Reference proteome</keyword>
<dbReference type="PANTHER" id="PTHR42865">
    <property type="entry name" value="PROTON/GLUTAMATE-ASPARTATE SYMPORTER"/>
    <property type="match status" value="1"/>
</dbReference>
<evidence type="ECO:0000256" key="4">
    <source>
        <dbReference type="ARBA" id="ARBA00022989"/>
    </source>
</evidence>
<dbReference type="PROSITE" id="PS51257">
    <property type="entry name" value="PROKAR_LIPOPROTEIN"/>
    <property type="match status" value="1"/>
</dbReference>